<evidence type="ECO:0000313" key="7">
    <source>
        <dbReference type="EMBL" id="MFC0628972.1"/>
    </source>
</evidence>
<protein>
    <submittedName>
        <fullName evidence="7">TetR/AcrR family transcriptional regulator</fullName>
    </submittedName>
</protein>
<evidence type="ECO:0000256" key="3">
    <source>
        <dbReference type="ARBA" id="ARBA00023125"/>
    </source>
</evidence>
<dbReference type="PRINTS" id="PR00455">
    <property type="entry name" value="HTHTETR"/>
</dbReference>
<evidence type="ECO:0000256" key="2">
    <source>
        <dbReference type="ARBA" id="ARBA00023015"/>
    </source>
</evidence>
<keyword evidence="3 5" id="KW-0238">DNA-binding</keyword>
<comment type="caution">
    <text evidence="7">The sequence shown here is derived from an EMBL/GenBank/DDBJ whole genome shotgun (WGS) entry which is preliminary data.</text>
</comment>
<keyword evidence="4" id="KW-0804">Transcription</keyword>
<accession>A0ABV6QZE9</accession>
<keyword evidence="1" id="KW-0678">Repressor</keyword>
<dbReference type="PANTHER" id="PTHR30055:SF229">
    <property type="entry name" value="HTH-TYPE TRANSCRIPTIONAL REPRESSOR RV1474C"/>
    <property type="match status" value="1"/>
</dbReference>
<evidence type="ECO:0000256" key="1">
    <source>
        <dbReference type="ARBA" id="ARBA00022491"/>
    </source>
</evidence>
<feature type="domain" description="HTH tetR-type" evidence="6">
    <location>
        <begin position="10"/>
        <end position="70"/>
    </location>
</feature>
<dbReference type="InterPro" id="IPR023772">
    <property type="entry name" value="DNA-bd_HTH_TetR-type_CS"/>
</dbReference>
<keyword evidence="2" id="KW-0805">Transcription regulation</keyword>
<dbReference type="Pfam" id="PF00440">
    <property type="entry name" value="TetR_N"/>
    <property type="match status" value="1"/>
</dbReference>
<dbReference type="PANTHER" id="PTHR30055">
    <property type="entry name" value="HTH-TYPE TRANSCRIPTIONAL REGULATOR RUTR"/>
    <property type="match status" value="1"/>
</dbReference>
<dbReference type="PROSITE" id="PS50977">
    <property type="entry name" value="HTH_TETR_2"/>
    <property type="match status" value="1"/>
</dbReference>
<evidence type="ECO:0000256" key="4">
    <source>
        <dbReference type="ARBA" id="ARBA00023163"/>
    </source>
</evidence>
<evidence type="ECO:0000259" key="6">
    <source>
        <dbReference type="PROSITE" id="PS50977"/>
    </source>
</evidence>
<dbReference type="PROSITE" id="PS01081">
    <property type="entry name" value="HTH_TETR_1"/>
    <property type="match status" value="1"/>
</dbReference>
<dbReference type="RefSeq" id="WP_380056236.1">
    <property type="nucleotide sequence ID" value="NZ_JBHLTC010000041.1"/>
</dbReference>
<dbReference type="InterPro" id="IPR036271">
    <property type="entry name" value="Tet_transcr_reg_TetR-rel_C_sf"/>
</dbReference>
<proteinExistence type="predicted"/>
<dbReference type="Proteomes" id="UP001589890">
    <property type="component" value="Unassembled WGS sequence"/>
</dbReference>
<evidence type="ECO:0000256" key="5">
    <source>
        <dbReference type="PROSITE-ProRule" id="PRU00335"/>
    </source>
</evidence>
<dbReference type="InterPro" id="IPR050109">
    <property type="entry name" value="HTH-type_TetR-like_transc_reg"/>
</dbReference>
<dbReference type="SUPFAM" id="SSF48498">
    <property type="entry name" value="Tetracyclin repressor-like, C-terminal domain"/>
    <property type="match status" value="1"/>
</dbReference>
<dbReference type="Pfam" id="PF13977">
    <property type="entry name" value="TetR_C_6"/>
    <property type="match status" value="1"/>
</dbReference>
<dbReference type="Gene3D" id="1.10.357.10">
    <property type="entry name" value="Tetracycline Repressor, domain 2"/>
    <property type="match status" value="1"/>
</dbReference>
<organism evidence="7 8">
    <name type="scientific">Kribbella deserti</name>
    <dbReference type="NCBI Taxonomy" id="1926257"/>
    <lineage>
        <taxon>Bacteria</taxon>
        <taxon>Bacillati</taxon>
        <taxon>Actinomycetota</taxon>
        <taxon>Actinomycetes</taxon>
        <taxon>Propionibacteriales</taxon>
        <taxon>Kribbellaceae</taxon>
        <taxon>Kribbella</taxon>
    </lineage>
</organism>
<feature type="DNA-binding region" description="H-T-H motif" evidence="5">
    <location>
        <begin position="33"/>
        <end position="52"/>
    </location>
</feature>
<dbReference type="EMBL" id="JBHLTC010000041">
    <property type="protein sequence ID" value="MFC0628972.1"/>
    <property type="molecule type" value="Genomic_DNA"/>
</dbReference>
<dbReference type="InterPro" id="IPR001647">
    <property type="entry name" value="HTH_TetR"/>
</dbReference>
<reference evidence="7 8" key="1">
    <citation type="submission" date="2024-09" db="EMBL/GenBank/DDBJ databases">
        <authorList>
            <person name="Sun Q."/>
            <person name="Mori K."/>
        </authorList>
    </citation>
    <scope>NUCLEOTIDE SEQUENCE [LARGE SCALE GENOMIC DNA]</scope>
    <source>
        <strain evidence="7 8">CGMCC 1.15906</strain>
    </source>
</reference>
<keyword evidence="8" id="KW-1185">Reference proteome</keyword>
<name>A0ABV6QZE9_9ACTN</name>
<dbReference type="InterPro" id="IPR009057">
    <property type="entry name" value="Homeodomain-like_sf"/>
</dbReference>
<gene>
    <name evidence="7" type="ORF">ACFFGN_33210</name>
</gene>
<sequence length="197" mass="20895">MPKVTDEHRTARRSQIVEAARRCVIAQGFHKTTMADVIKESGLSAGAVYSYFKSKEELVAAIADEALGSVDQVFRAILASAEPVTPVNALRTALEYVVTAAEGPEGDVTRVGVQAWAEALHNEAIYATASSKYALLRGYFVDVADRAKADGTIAADADSQQVAQVLFGLIPGFVLQRLILGDVTPAGYTAGLAALIR</sequence>
<dbReference type="InterPro" id="IPR039538">
    <property type="entry name" value="BetI_C"/>
</dbReference>
<evidence type="ECO:0000313" key="8">
    <source>
        <dbReference type="Proteomes" id="UP001589890"/>
    </source>
</evidence>
<dbReference type="SUPFAM" id="SSF46689">
    <property type="entry name" value="Homeodomain-like"/>
    <property type="match status" value="1"/>
</dbReference>